<dbReference type="NCBIfam" id="NF006719">
    <property type="entry name" value="PRK09257.1"/>
    <property type="match status" value="1"/>
</dbReference>
<organism evidence="10 11">
    <name type="scientific">Nothophoma quercina</name>
    <dbReference type="NCBI Taxonomy" id="749835"/>
    <lineage>
        <taxon>Eukaryota</taxon>
        <taxon>Fungi</taxon>
        <taxon>Dikarya</taxon>
        <taxon>Ascomycota</taxon>
        <taxon>Pezizomycotina</taxon>
        <taxon>Dothideomycetes</taxon>
        <taxon>Pleosporomycetidae</taxon>
        <taxon>Pleosporales</taxon>
        <taxon>Pleosporineae</taxon>
        <taxon>Didymellaceae</taxon>
        <taxon>Nothophoma</taxon>
    </lineage>
</organism>
<dbReference type="PANTHER" id="PTHR11879">
    <property type="entry name" value="ASPARTATE AMINOTRANSFERASE"/>
    <property type="match status" value="1"/>
</dbReference>
<evidence type="ECO:0000313" key="10">
    <source>
        <dbReference type="EMBL" id="KAL1601032.1"/>
    </source>
</evidence>
<dbReference type="PANTHER" id="PTHR11879:SF55">
    <property type="entry name" value="GLUTAMATE OXALOACETATE TRANSAMINASE 1, ISOFORM B"/>
    <property type="match status" value="1"/>
</dbReference>
<evidence type="ECO:0000256" key="2">
    <source>
        <dbReference type="ARBA" id="ARBA00007441"/>
    </source>
</evidence>
<dbReference type="Pfam" id="PF00155">
    <property type="entry name" value="Aminotran_1_2"/>
    <property type="match status" value="1"/>
</dbReference>
<dbReference type="SMART" id="SM00906">
    <property type="entry name" value="Fungal_trans"/>
    <property type="match status" value="1"/>
</dbReference>
<dbReference type="Gene3D" id="3.40.640.10">
    <property type="entry name" value="Type I PLP-dependent aspartate aminotransferase-like (Major domain)"/>
    <property type="match status" value="1"/>
</dbReference>
<comment type="similarity">
    <text evidence="2">Belongs to the class-I pyridoxal-phosphate-dependent aminotransferase family.</text>
</comment>
<evidence type="ECO:0000256" key="8">
    <source>
        <dbReference type="SAM" id="MobiDB-lite"/>
    </source>
</evidence>
<feature type="region of interest" description="Disordered" evidence="8">
    <location>
        <begin position="444"/>
        <end position="489"/>
    </location>
</feature>
<feature type="compositionally biased region" description="Polar residues" evidence="8">
    <location>
        <begin position="478"/>
        <end position="489"/>
    </location>
</feature>
<comment type="cofactor">
    <cofactor evidence="1">
        <name>pyridoxal 5'-phosphate</name>
        <dbReference type="ChEBI" id="CHEBI:597326"/>
    </cofactor>
</comment>
<evidence type="ECO:0000256" key="5">
    <source>
        <dbReference type="ARBA" id="ARBA00022679"/>
    </source>
</evidence>
<evidence type="ECO:0000256" key="7">
    <source>
        <dbReference type="ARBA" id="ARBA00023242"/>
    </source>
</evidence>
<dbReference type="InterPro" id="IPR007219">
    <property type="entry name" value="XnlR_reg_dom"/>
</dbReference>
<dbReference type="CDD" id="cd12148">
    <property type="entry name" value="fungal_TF_MHR"/>
    <property type="match status" value="1"/>
</dbReference>
<dbReference type="InterPro" id="IPR015422">
    <property type="entry name" value="PyrdxlP-dep_Trfase_small"/>
</dbReference>
<comment type="caution">
    <text evidence="10">The sequence shown here is derived from an EMBL/GenBank/DDBJ whole genome shotgun (WGS) entry which is preliminary data.</text>
</comment>
<dbReference type="Proteomes" id="UP001521222">
    <property type="component" value="Unassembled WGS sequence"/>
</dbReference>
<dbReference type="InterPro" id="IPR000796">
    <property type="entry name" value="Asp_trans"/>
</dbReference>
<dbReference type="InterPro" id="IPR004839">
    <property type="entry name" value="Aminotransferase_I/II_large"/>
</dbReference>
<feature type="domain" description="Xylanolytic transcriptional activator regulatory" evidence="9">
    <location>
        <begin position="678"/>
        <end position="751"/>
    </location>
</feature>
<protein>
    <recommendedName>
        <fullName evidence="9">Xylanolytic transcriptional activator regulatory domain-containing protein</fullName>
    </recommendedName>
</protein>
<comment type="subunit">
    <text evidence="3">Homodimer.</text>
</comment>
<dbReference type="SUPFAM" id="SSF53383">
    <property type="entry name" value="PLP-dependent transferases"/>
    <property type="match status" value="1"/>
</dbReference>
<dbReference type="PRINTS" id="PR00799">
    <property type="entry name" value="TRANSAMINASE"/>
</dbReference>
<dbReference type="Pfam" id="PF04082">
    <property type="entry name" value="Fungal_trans"/>
    <property type="match status" value="1"/>
</dbReference>
<keyword evidence="11" id="KW-1185">Reference proteome</keyword>
<accession>A0ABR3RAS9</accession>
<dbReference type="Gene3D" id="3.90.1150.10">
    <property type="entry name" value="Aspartate Aminotransferase, domain 1"/>
    <property type="match status" value="1"/>
</dbReference>
<reference evidence="10 11" key="1">
    <citation type="submission" date="2024-02" db="EMBL/GenBank/DDBJ databases">
        <title>De novo assembly and annotation of 12 fungi associated with fruit tree decline syndrome in Ontario, Canada.</title>
        <authorList>
            <person name="Sulman M."/>
            <person name="Ellouze W."/>
            <person name="Ilyukhin E."/>
        </authorList>
    </citation>
    <scope>NUCLEOTIDE SEQUENCE [LARGE SCALE GENOMIC DNA]</scope>
    <source>
        <strain evidence="10 11">M97-236</strain>
    </source>
</reference>
<name>A0ABR3RAS9_9PLEO</name>
<keyword evidence="5" id="KW-0808">Transferase</keyword>
<evidence type="ECO:0000259" key="9">
    <source>
        <dbReference type="SMART" id="SM00906"/>
    </source>
</evidence>
<keyword evidence="4" id="KW-0032">Aminotransferase</keyword>
<proteinExistence type="inferred from homology"/>
<dbReference type="InterPro" id="IPR015424">
    <property type="entry name" value="PyrdxlP-dep_Trfase"/>
</dbReference>
<evidence type="ECO:0000313" key="11">
    <source>
        <dbReference type="Proteomes" id="UP001521222"/>
    </source>
</evidence>
<evidence type="ECO:0000256" key="1">
    <source>
        <dbReference type="ARBA" id="ARBA00001933"/>
    </source>
</evidence>
<keyword evidence="6" id="KW-0663">Pyridoxal phosphate</keyword>
<sequence length="1017" mass="113101">MFRSVPKGPADPVFILSSKVKADKSPQKIDLGVGVYRNEQGKYNELGVLKQAKQILTKAELGHDYEVTTGDAGFVKNACKVLFGAESEAVRTGRIASAQAISGTGSIHLAALFLSRAEEFKGKKVYIGTPAWGNYEPLFNLVGLEVVKYRHYDAERGTVAFGDLLKAVDQAPNGSIFVLQGCCHNPSGADLSKEQWRTLARAMKPKGHFPFFDMAYQGLGAPLAEDAFGLRYFTEQGFELLACQSFSKNFGLYGERCGVLHILTEKEAVAANVYDQLRCLIRWEFSSSPAYGSRLVNTVLEDGILTTQWQEELVVMRDRLVGLRRQLYDLLTKKQKTPGNWDAILTSTGLFCFLPLSARQCETLGSKHHIYMLLSGRINVSGMNQSNIERIAQAIHEVVHGAPSSRFYLSDLQAKVERLQAANNESVGLNTLLDQGQDIRIRAIRSQSPDEAPRRTAQSSGGGTRESTPGTDGPRETANLTNPLTENPSRFISASNGQTFYMGTSSNWSFHGQVLSLVHEHMHKSPLPAAELLFDGSAYDLPWDGTRSLPESASPVIPSIDYAIFLINAVKFHCAQMMHLFEEEEFMFNLHAFYSSTGDKAAWKESLWYIHFLLIIAFGKTFVQQKNHSPRPPGADFFIHALQLLPDTNKLCRDPIVATEVLCCIALYLQALDSRNAAHVTIGQAMRIALIQGMHTDMPVMSLGDAVVQRCRKVWWTIFILDRHMTSLMGLPQSIQDEDVHCQLPNYTNSPQRAAALNMQIKLAKVHTDIASTIYGSKGRLRKKFVLSIKNVLDDLAKLAEELRTSFPLHADERFGGISRLPAHSHLYYYQTIVIVTRPLLFCCMKKVFESPQQVVPLISSPKIRRVLHMSLEASQKILAILESLQDQGLLGGNRIADYRMRELRRLDEMLAEYAAMQERPPLMEALKQQQLNTNINHTVASIPPEDPASAKPMFASPDGGPLYSGFSDEGSGFGDDLTAEQILAVAESMDIEGTDWLSFGVFDNYQPLEMVDPSIH</sequence>
<evidence type="ECO:0000256" key="4">
    <source>
        <dbReference type="ARBA" id="ARBA00022576"/>
    </source>
</evidence>
<evidence type="ECO:0000256" key="3">
    <source>
        <dbReference type="ARBA" id="ARBA00011738"/>
    </source>
</evidence>
<evidence type="ECO:0000256" key="6">
    <source>
        <dbReference type="ARBA" id="ARBA00022898"/>
    </source>
</evidence>
<dbReference type="CDD" id="cd00609">
    <property type="entry name" value="AAT_like"/>
    <property type="match status" value="1"/>
</dbReference>
<dbReference type="InterPro" id="IPR015421">
    <property type="entry name" value="PyrdxlP-dep_Trfase_major"/>
</dbReference>
<gene>
    <name evidence="10" type="ORF">SLS59_005700</name>
</gene>
<keyword evidence="7" id="KW-0539">Nucleus</keyword>
<dbReference type="EMBL" id="JAKIXB020000017">
    <property type="protein sequence ID" value="KAL1601032.1"/>
    <property type="molecule type" value="Genomic_DNA"/>
</dbReference>